<keyword evidence="2" id="KW-1185">Reference proteome</keyword>
<evidence type="ECO:0000313" key="3">
    <source>
        <dbReference type="RefSeq" id="XP_009764021.1"/>
    </source>
</evidence>
<sequence length="203" mass="22390">MASIGALDFGKGIDDYASSREALSLFERMSLKSSDSRPDDGMFVGVLSACVHAGLVDEGRHLFDIMSSSFGLVPKVEHFSCMFDLLSRAGRVYEAWEFIEKMPQKPDEILFGALLGACQKLKNIDVGETSNAATSGDGTIEFGWDDSARMRQLMLQKGVAKIPGCSWIEMDSQLVEFRTGNPSHPIEDEIHQALDLLYEEMAI</sequence>
<organism evidence="2 3">
    <name type="scientific">Nicotiana sylvestris</name>
    <name type="common">Wood tobacco</name>
    <name type="synonym">South American tobacco</name>
    <dbReference type="NCBI Taxonomy" id="4096"/>
    <lineage>
        <taxon>Eukaryota</taxon>
        <taxon>Viridiplantae</taxon>
        <taxon>Streptophyta</taxon>
        <taxon>Embryophyta</taxon>
        <taxon>Tracheophyta</taxon>
        <taxon>Spermatophyta</taxon>
        <taxon>Magnoliopsida</taxon>
        <taxon>eudicotyledons</taxon>
        <taxon>Gunneridae</taxon>
        <taxon>Pentapetalae</taxon>
        <taxon>asterids</taxon>
        <taxon>lamiids</taxon>
        <taxon>Solanales</taxon>
        <taxon>Solanaceae</taxon>
        <taxon>Nicotianoideae</taxon>
        <taxon>Nicotianeae</taxon>
        <taxon>Nicotiana</taxon>
    </lineage>
</organism>
<dbReference type="Gene3D" id="1.25.40.10">
    <property type="entry name" value="Tetratricopeptide repeat domain"/>
    <property type="match status" value="1"/>
</dbReference>
<dbReference type="RefSeq" id="XP_009764021.1">
    <property type="nucleotide sequence ID" value="XM_009765719.1"/>
</dbReference>
<reference evidence="2" key="1">
    <citation type="journal article" date="2013" name="Genome Biol.">
        <title>Reference genomes and transcriptomes of Nicotiana sylvestris and Nicotiana tomentosiformis.</title>
        <authorList>
            <person name="Sierro N."/>
            <person name="Battey J.N."/>
            <person name="Ouadi S."/>
            <person name="Bovet L."/>
            <person name="Goepfert S."/>
            <person name="Bakaher N."/>
            <person name="Peitsch M.C."/>
            <person name="Ivanov N.V."/>
        </authorList>
    </citation>
    <scope>NUCLEOTIDE SEQUENCE [LARGE SCALE GENOMIC DNA]</scope>
</reference>
<reference evidence="3" key="2">
    <citation type="submission" date="2025-08" db="UniProtKB">
        <authorList>
            <consortium name="RefSeq"/>
        </authorList>
    </citation>
    <scope>IDENTIFICATION</scope>
    <source>
        <tissue evidence="3">Leaf</tissue>
    </source>
</reference>
<dbReference type="AlphaFoldDB" id="A0A1U7VGK5"/>
<dbReference type="InterPro" id="IPR002885">
    <property type="entry name" value="PPR_rpt"/>
</dbReference>
<name>A0A1U7VGK5_NICSY</name>
<dbReference type="Pfam" id="PF01535">
    <property type="entry name" value="PPR"/>
    <property type="match status" value="2"/>
</dbReference>
<gene>
    <name evidence="3" type="primary">LOC104215817</name>
</gene>
<dbReference type="Proteomes" id="UP000189701">
    <property type="component" value="Unplaced"/>
</dbReference>
<proteinExistence type="predicted"/>
<dbReference type="eggNOG" id="KOG4197">
    <property type="taxonomic scope" value="Eukaryota"/>
</dbReference>
<dbReference type="GO" id="GO:0009451">
    <property type="term" value="P:RNA modification"/>
    <property type="evidence" value="ECO:0007669"/>
    <property type="project" value="InterPro"/>
</dbReference>
<evidence type="ECO:0000313" key="2">
    <source>
        <dbReference type="Proteomes" id="UP000189701"/>
    </source>
</evidence>
<dbReference type="GO" id="GO:0003723">
    <property type="term" value="F:RNA binding"/>
    <property type="evidence" value="ECO:0007669"/>
    <property type="project" value="InterPro"/>
</dbReference>
<evidence type="ECO:0000256" key="1">
    <source>
        <dbReference type="ARBA" id="ARBA00022737"/>
    </source>
</evidence>
<dbReference type="InterPro" id="IPR011990">
    <property type="entry name" value="TPR-like_helical_dom_sf"/>
</dbReference>
<accession>A0A1U7VGK5</accession>
<dbReference type="GeneID" id="104215817"/>
<dbReference type="PANTHER" id="PTHR47926">
    <property type="entry name" value="PENTATRICOPEPTIDE REPEAT-CONTAINING PROTEIN"/>
    <property type="match status" value="1"/>
</dbReference>
<dbReference type="Pfam" id="PF20431">
    <property type="entry name" value="E_motif"/>
    <property type="match status" value="1"/>
</dbReference>
<dbReference type="InterPro" id="IPR046960">
    <property type="entry name" value="PPR_At4g14850-like_plant"/>
</dbReference>
<dbReference type="InterPro" id="IPR046848">
    <property type="entry name" value="E_motif"/>
</dbReference>
<dbReference type="KEGG" id="nsy:104215817"/>
<protein>
    <submittedName>
        <fullName evidence="3">Pentatricopeptide repeat-containing protein At2g34400</fullName>
    </submittedName>
</protein>
<dbReference type="PANTHER" id="PTHR47926:SF543">
    <property type="entry name" value="(WILD MALAYSIAN BANANA) HYPOTHETICAL PROTEIN"/>
    <property type="match status" value="1"/>
</dbReference>
<keyword evidence="1" id="KW-0677">Repeat</keyword>